<gene>
    <name evidence="1" type="ORF">BaRGS_00009599</name>
</gene>
<evidence type="ECO:0000313" key="1">
    <source>
        <dbReference type="EMBL" id="KAK7499052.1"/>
    </source>
</evidence>
<dbReference type="EMBL" id="JACVVK020000046">
    <property type="protein sequence ID" value="KAK7499052.1"/>
    <property type="molecule type" value="Genomic_DNA"/>
</dbReference>
<accession>A0ABD0LHN0</accession>
<name>A0ABD0LHN0_9CAEN</name>
<organism evidence="1 2">
    <name type="scientific">Batillaria attramentaria</name>
    <dbReference type="NCBI Taxonomy" id="370345"/>
    <lineage>
        <taxon>Eukaryota</taxon>
        <taxon>Metazoa</taxon>
        <taxon>Spiralia</taxon>
        <taxon>Lophotrochozoa</taxon>
        <taxon>Mollusca</taxon>
        <taxon>Gastropoda</taxon>
        <taxon>Caenogastropoda</taxon>
        <taxon>Sorbeoconcha</taxon>
        <taxon>Cerithioidea</taxon>
        <taxon>Batillariidae</taxon>
        <taxon>Batillaria</taxon>
    </lineage>
</organism>
<protein>
    <submittedName>
        <fullName evidence="1">Uncharacterized protein</fullName>
    </submittedName>
</protein>
<proteinExistence type="predicted"/>
<dbReference type="Proteomes" id="UP001519460">
    <property type="component" value="Unassembled WGS sequence"/>
</dbReference>
<reference evidence="1 2" key="1">
    <citation type="journal article" date="2023" name="Sci. Data">
        <title>Genome assembly of the Korean intertidal mud-creeper Batillaria attramentaria.</title>
        <authorList>
            <person name="Patra A.K."/>
            <person name="Ho P.T."/>
            <person name="Jun S."/>
            <person name="Lee S.J."/>
            <person name="Kim Y."/>
            <person name="Won Y.J."/>
        </authorList>
    </citation>
    <scope>NUCLEOTIDE SEQUENCE [LARGE SCALE GENOMIC DNA]</scope>
    <source>
        <strain evidence="1">Wonlab-2016</strain>
    </source>
</reference>
<evidence type="ECO:0000313" key="2">
    <source>
        <dbReference type="Proteomes" id="UP001519460"/>
    </source>
</evidence>
<dbReference type="AlphaFoldDB" id="A0ABD0LHN0"/>
<sequence length="98" mass="10992">MTVKPLGHRSPDFKVHCWGVLAQCGFVQQTGSRSQRLCNYHGVLNADWMWSNMIMDASTKSLTLCCLYPPQGVLKWLNAYSSLFIIPGQQSETGKTLL</sequence>
<keyword evidence="2" id="KW-1185">Reference proteome</keyword>
<comment type="caution">
    <text evidence="1">The sequence shown here is derived from an EMBL/GenBank/DDBJ whole genome shotgun (WGS) entry which is preliminary data.</text>
</comment>